<protein>
    <submittedName>
        <fullName evidence="2">Uncharacterized protein</fullName>
    </submittedName>
</protein>
<dbReference type="EMBL" id="JBCEZU010000034">
    <property type="protein sequence ID" value="KAK9537856.1"/>
    <property type="molecule type" value="Genomic_DNA"/>
</dbReference>
<feature type="region of interest" description="Disordered" evidence="1">
    <location>
        <begin position="220"/>
        <end position="245"/>
    </location>
</feature>
<feature type="compositionally biased region" description="Gly residues" evidence="1">
    <location>
        <begin position="17"/>
        <end position="27"/>
    </location>
</feature>
<reference evidence="2 3" key="1">
    <citation type="journal article" date="2024" name="Genome Biol. Evol.">
        <title>Chromosome-level genome assembly of the viviparous eelpout Zoarces viviparus.</title>
        <authorList>
            <person name="Fuhrmann N."/>
            <person name="Brasseur M.V."/>
            <person name="Bakowski C.E."/>
            <person name="Podsiadlowski L."/>
            <person name="Prost S."/>
            <person name="Krehenwinkel H."/>
            <person name="Mayer C."/>
        </authorList>
    </citation>
    <scope>NUCLEOTIDE SEQUENCE [LARGE SCALE GENOMIC DNA]</scope>
    <source>
        <strain evidence="2">NO-MEL_2022_Ind0_liver</strain>
    </source>
</reference>
<dbReference type="Proteomes" id="UP001488805">
    <property type="component" value="Unassembled WGS sequence"/>
</dbReference>
<organism evidence="2 3">
    <name type="scientific">Zoarces viviparus</name>
    <name type="common">Viviparous eelpout</name>
    <name type="synonym">Blennius viviparus</name>
    <dbReference type="NCBI Taxonomy" id="48416"/>
    <lineage>
        <taxon>Eukaryota</taxon>
        <taxon>Metazoa</taxon>
        <taxon>Chordata</taxon>
        <taxon>Craniata</taxon>
        <taxon>Vertebrata</taxon>
        <taxon>Euteleostomi</taxon>
        <taxon>Actinopterygii</taxon>
        <taxon>Neopterygii</taxon>
        <taxon>Teleostei</taxon>
        <taxon>Neoteleostei</taxon>
        <taxon>Acanthomorphata</taxon>
        <taxon>Eupercaria</taxon>
        <taxon>Perciformes</taxon>
        <taxon>Cottioidei</taxon>
        <taxon>Zoarcales</taxon>
        <taxon>Zoarcidae</taxon>
        <taxon>Zoarcinae</taxon>
        <taxon>Zoarces</taxon>
    </lineage>
</organism>
<gene>
    <name evidence="2" type="ORF">VZT92_005432</name>
</gene>
<proteinExistence type="predicted"/>
<dbReference type="AlphaFoldDB" id="A0AAW1FTA0"/>
<feature type="region of interest" description="Disordered" evidence="1">
    <location>
        <begin position="6"/>
        <end position="29"/>
    </location>
</feature>
<comment type="caution">
    <text evidence="2">The sequence shown here is derived from an EMBL/GenBank/DDBJ whole genome shotgun (WGS) entry which is preliminary data.</text>
</comment>
<name>A0AAW1FTA0_ZOAVI</name>
<keyword evidence="3" id="KW-1185">Reference proteome</keyword>
<accession>A0AAW1FTA0</accession>
<feature type="region of interest" description="Disordered" evidence="1">
    <location>
        <begin position="115"/>
        <end position="154"/>
    </location>
</feature>
<evidence type="ECO:0000256" key="1">
    <source>
        <dbReference type="SAM" id="MobiDB-lite"/>
    </source>
</evidence>
<evidence type="ECO:0000313" key="2">
    <source>
        <dbReference type="EMBL" id="KAK9537856.1"/>
    </source>
</evidence>
<evidence type="ECO:0000313" key="3">
    <source>
        <dbReference type="Proteomes" id="UP001488805"/>
    </source>
</evidence>
<sequence>MFKKINNVFRPNHPGHRGQGGGGGGGFRSEQDYHNACTVRLVRSTSMLVVGEKSRAAGGSTLKRSKSTVSIESTLYYYQRQEDRIWLYSQNQNCLEYLEALVALRRQYTKSVSDLKSNHAKATVSSKKKPAPPPPTKEEPISRAKPSAPPVPSEEDTLQFFDAVIAGCDSEPLRKPYVDDGHADVDFIVASSSAEHDLHSNWVMRVPRVADDAKQKAVQACAKERAPKKKNQSGSTSSRLRLQRNPIHLPKVVESAFQTLRFKPKLKKQ</sequence>